<name>A0AAV4NTR2_CAEEX</name>
<evidence type="ECO:0000313" key="2">
    <source>
        <dbReference type="Proteomes" id="UP001054945"/>
    </source>
</evidence>
<sequence length="125" mass="13859">MLLTRCSKYRPLSATVTDKNYPAITCGDQNGLVPFPSRDLWYECVLVAFGARVGDAGNLSSLFDISTSPEKGAFVSPRQAPLCSRMVKYEMPGNLFPTPLRLSLLSPPLECEDIYDGMRVQLFSF</sequence>
<gene>
    <name evidence="1" type="ORF">CEXT_756831</name>
</gene>
<dbReference type="Proteomes" id="UP001054945">
    <property type="component" value="Unassembled WGS sequence"/>
</dbReference>
<proteinExistence type="predicted"/>
<reference evidence="1 2" key="1">
    <citation type="submission" date="2021-06" db="EMBL/GenBank/DDBJ databases">
        <title>Caerostris extrusa draft genome.</title>
        <authorList>
            <person name="Kono N."/>
            <person name="Arakawa K."/>
        </authorList>
    </citation>
    <scope>NUCLEOTIDE SEQUENCE [LARGE SCALE GENOMIC DNA]</scope>
</reference>
<keyword evidence="2" id="KW-1185">Reference proteome</keyword>
<dbReference type="EMBL" id="BPLR01021145">
    <property type="protein sequence ID" value="GIX86502.1"/>
    <property type="molecule type" value="Genomic_DNA"/>
</dbReference>
<organism evidence="1 2">
    <name type="scientific">Caerostris extrusa</name>
    <name type="common">Bark spider</name>
    <name type="synonym">Caerostris bankana</name>
    <dbReference type="NCBI Taxonomy" id="172846"/>
    <lineage>
        <taxon>Eukaryota</taxon>
        <taxon>Metazoa</taxon>
        <taxon>Ecdysozoa</taxon>
        <taxon>Arthropoda</taxon>
        <taxon>Chelicerata</taxon>
        <taxon>Arachnida</taxon>
        <taxon>Araneae</taxon>
        <taxon>Araneomorphae</taxon>
        <taxon>Entelegynae</taxon>
        <taxon>Araneoidea</taxon>
        <taxon>Araneidae</taxon>
        <taxon>Caerostris</taxon>
    </lineage>
</organism>
<evidence type="ECO:0000313" key="1">
    <source>
        <dbReference type="EMBL" id="GIX86502.1"/>
    </source>
</evidence>
<comment type="caution">
    <text evidence="1">The sequence shown here is derived from an EMBL/GenBank/DDBJ whole genome shotgun (WGS) entry which is preliminary data.</text>
</comment>
<accession>A0AAV4NTR2</accession>
<protein>
    <submittedName>
        <fullName evidence="1">Uncharacterized protein</fullName>
    </submittedName>
</protein>
<dbReference type="AlphaFoldDB" id="A0AAV4NTR2"/>